<evidence type="ECO:0000313" key="1">
    <source>
        <dbReference type="EMBL" id="CAH1970859.1"/>
    </source>
</evidence>
<comment type="caution">
    <text evidence="1">The sequence shown here is derived from an EMBL/GenBank/DDBJ whole genome shotgun (WGS) entry which is preliminary data.</text>
</comment>
<reference evidence="1" key="1">
    <citation type="submission" date="2022-03" db="EMBL/GenBank/DDBJ databases">
        <authorList>
            <person name="Sayadi A."/>
        </authorList>
    </citation>
    <scope>NUCLEOTIDE SEQUENCE</scope>
</reference>
<dbReference type="Proteomes" id="UP001152888">
    <property type="component" value="Unassembled WGS sequence"/>
</dbReference>
<proteinExistence type="predicted"/>
<accession>A0A9P0KAP6</accession>
<organism evidence="1 2">
    <name type="scientific">Acanthoscelides obtectus</name>
    <name type="common">Bean weevil</name>
    <name type="synonym">Bruchus obtectus</name>
    <dbReference type="NCBI Taxonomy" id="200917"/>
    <lineage>
        <taxon>Eukaryota</taxon>
        <taxon>Metazoa</taxon>
        <taxon>Ecdysozoa</taxon>
        <taxon>Arthropoda</taxon>
        <taxon>Hexapoda</taxon>
        <taxon>Insecta</taxon>
        <taxon>Pterygota</taxon>
        <taxon>Neoptera</taxon>
        <taxon>Endopterygota</taxon>
        <taxon>Coleoptera</taxon>
        <taxon>Polyphaga</taxon>
        <taxon>Cucujiformia</taxon>
        <taxon>Chrysomeloidea</taxon>
        <taxon>Chrysomelidae</taxon>
        <taxon>Bruchinae</taxon>
        <taxon>Bruchini</taxon>
        <taxon>Acanthoscelides</taxon>
    </lineage>
</organism>
<dbReference type="AlphaFoldDB" id="A0A9P0KAP6"/>
<keyword evidence="2" id="KW-1185">Reference proteome</keyword>
<dbReference type="EMBL" id="CAKOFQ010006778">
    <property type="protein sequence ID" value="CAH1970859.1"/>
    <property type="molecule type" value="Genomic_DNA"/>
</dbReference>
<protein>
    <submittedName>
        <fullName evidence="1">Uncharacterized protein</fullName>
    </submittedName>
</protein>
<evidence type="ECO:0000313" key="2">
    <source>
        <dbReference type="Proteomes" id="UP001152888"/>
    </source>
</evidence>
<name>A0A9P0KAP6_ACAOB</name>
<sequence length="155" mass="17671">MKFQKNTIENCFQHGGLVKSIDEFDSDDYLPLNQWYVKYKSVDDDWNVPLRDWLRTHCPHKTTVDKYLSELDNFTIIDDNLVATETLTDCDIIAEVVESNHSTNDLSSDNESRDVEGQVTEPIPSYSEALCAIKTVTSFLQFTDYGSDDTISQAS</sequence>
<gene>
    <name evidence="1" type="ORF">ACAOBT_LOCUS9144</name>
</gene>